<dbReference type="Pfam" id="PF13239">
    <property type="entry name" value="2TM"/>
    <property type="match status" value="1"/>
</dbReference>
<evidence type="ECO:0000259" key="2">
    <source>
        <dbReference type="Pfam" id="PF06580"/>
    </source>
</evidence>
<sequence>MSKNRFLIEIFRAFAVGTLIFLCFLGYDYFTDRVLFQNRVADIWKEYYVNLVYSTILYMVNMSWFYFLLKKWDNYLYTYKRMAIAIMGNLILSVIGVFIARFTVLTVFFDWSFQRVLDSQSVDSYQQSVVIALGVALIFYAIYYYKYRQETKVTEQKIIASTASAKFDALKSQLDPHFLFNSLNVLTSLIEENPYQAQKFTTSLSKVYRYVLEQKNKDLVTVDEELQFARTYVRLLKMRFEDSIVVDIPEHCSIPEAKIVPLSLQLLLENAVKHNVVSEGRPLHLTVREEGGMLVVSNNLQEKQVVKKSSGVGLRNIRQRYAILTDKEVNIVKTEADFKVFLPMLTRTTSRTETQKIYLEGKRYEKAKEKVENIKGFYGNLISYCCVIPFLVFLNYRTTDFPWVLFPIFFWGWGVVSHGMQAFGYNPLWGKRWEERKMRKYMNDENF</sequence>
<evidence type="ECO:0000313" key="5">
    <source>
        <dbReference type="Proteomes" id="UP000310017"/>
    </source>
</evidence>
<feature type="transmembrane region" description="Helical" evidence="1">
    <location>
        <begin position="125"/>
        <end position="145"/>
    </location>
</feature>
<dbReference type="OrthoDB" id="9809908at2"/>
<proteinExistence type="predicted"/>
<protein>
    <submittedName>
        <fullName evidence="4">Histidine kinase</fullName>
    </submittedName>
</protein>
<dbReference type="PANTHER" id="PTHR34220:SF7">
    <property type="entry name" value="SENSOR HISTIDINE KINASE YPDA"/>
    <property type="match status" value="1"/>
</dbReference>
<dbReference type="RefSeq" id="WP_138852787.1">
    <property type="nucleotide sequence ID" value="NZ_CP040710.1"/>
</dbReference>
<keyword evidence="1" id="KW-1133">Transmembrane helix</keyword>
<name>A0A5B7SQF6_9FLAO</name>
<dbReference type="GO" id="GO:0016020">
    <property type="term" value="C:membrane"/>
    <property type="evidence" value="ECO:0007669"/>
    <property type="project" value="InterPro"/>
</dbReference>
<dbReference type="InterPro" id="IPR050640">
    <property type="entry name" value="Bact_2-comp_sensor_kinase"/>
</dbReference>
<evidence type="ECO:0000256" key="1">
    <source>
        <dbReference type="SAM" id="Phobius"/>
    </source>
</evidence>
<feature type="transmembrane region" description="Helical" evidence="1">
    <location>
        <begin position="7"/>
        <end position="27"/>
    </location>
</feature>
<dbReference type="KEGG" id="asag:FGM00_10075"/>
<accession>A0A5B7SQF6</accession>
<dbReference type="GO" id="GO:0000155">
    <property type="term" value="F:phosphorelay sensor kinase activity"/>
    <property type="evidence" value="ECO:0007669"/>
    <property type="project" value="InterPro"/>
</dbReference>
<dbReference type="InterPro" id="IPR036890">
    <property type="entry name" value="HATPase_C_sf"/>
</dbReference>
<dbReference type="Proteomes" id="UP000310017">
    <property type="component" value="Chromosome"/>
</dbReference>
<dbReference type="Pfam" id="PF06580">
    <property type="entry name" value="His_kinase"/>
    <property type="match status" value="1"/>
</dbReference>
<dbReference type="Gene3D" id="3.30.565.10">
    <property type="entry name" value="Histidine kinase-like ATPase, C-terminal domain"/>
    <property type="match status" value="1"/>
</dbReference>
<keyword evidence="1" id="KW-0812">Transmembrane</keyword>
<evidence type="ECO:0000259" key="3">
    <source>
        <dbReference type="Pfam" id="PF13239"/>
    </source>
</evidence>
<keyword evidence="4" id="KW-0808">Transferase</keyword>
<feature type="domain" description="Signal transduction histidine kinase internal region" evidence="2">
    <location>
        <begin position="165"/>
        <end position="243"/>
    </location>
</feature>
<reference evidence="4 5" key="1">
    <citation type="submission" date="2019-05" db="EMBL/GenBank/DDBJ databases">
        <title>Genome sequencing of F202Z8.</title>
        <authorList>
            <person name="Kwon Y.M."/>
        </authorList>
    </citation>
    <scope>NUCLEOTIDE SEQUENCE [LARGE SCALE GENOMIC DNA]</scope>
    <source>
        <strain evidence="4 5">F202Z8</strain>
    </source>
</reference>
<dbReference type="InterPro" id="IPR025698">
    <property type="entry name" value="2TM_dom"/>
</dbReference>
<gene>
    <name evidence="4" type="ORF">FGM00_10075</name>
</gene>
<feature type="transmembrane region" description="Helical" evidence="1">
    <location>
        <begin position="377"/>
        <end position="396"/>
    </location>
</feature>
<evidence type="ECO:0000313" key="4">
    <source>
        <dbReference type="EMBL" id="QCX00442.1"/>
    </source>
</evidence>
<feature type="transmembrane region" description="Helical" evidence="1">
    <location>
        <begin position="90"/>
        <end position="113"/>
    </location>
</feature>
<feature type="transmembrane region" description="Helical" evidence="1">
    <location>
        <begin position="47"/>
        <end position="69"/>
    </location>
</feature>
<organism evidence="4 5">
    <name type="scientific">Aggregatimonas sangjinii</name>
    <dbReference type="NCBI Taxonomy" id="2583587"/>
    <lineage>
        <taxon>Bacteria</taxon>
        <taxon>Pseudomonadati</taxon>
        <taxon>Bacteroidota</taxon>
        <taxon>Flavobacteriia</taxon>
        <taxon>Flavobacteriales</taxon>
        <taxon>Flavobacteriaceae</taxon>
        <taxon>Aggregatimonas</taxon>
    </lineage>
</organism>
<keyword evidence="5" id="KW-1185">Reference proteome</keyword>
<feature type="transmembrane region" description="Helical" evidence="1">
    <location>
        <begin position="408"/>
        <end position="429"/>
    </location>
</feature>
<dbReference type="PANTHER" id="PTHR34220">
    <property type="entry name" value="SENSOR HISTIDINE KINASE YPDA"/>
    <property type="match status" value="1"/>
</dbReference>
<dbReference type="EMBL" id="CP040710">
    <property type="protein sequence ID" value="QCX00442.1"/>
    <property type="molecule type" value="Genomic_DNA"/>
</dbReference>
<keyword evidence="1" id="KW-0472">Membrane</keyword>
<feature type="domain" description="2TM" evidence="3">
    <location>
        <begin position="365"/>
        <end position="443"/>
    </location>
</feature>
<dbReference type="InterPro" id="IPR010559">
    <property type="entry name" value="Sig_transdc_His_kin_internal"/>
</dbReference>
<dbReference type="AlphaFoldDB" id="A0A5B7SQF6"/>
<keyword evidence="4" id="KW-0418">Kinase</keyword>